<dbReference type="Proteomes" id="UP001521184">
    <property type="component" value="Unassembled WGS sequence"/>
</dbReference>
<dbReference type="EMBL" id="JAKEKT020000053">
    <property type="protein sequence ID" value="KAL1640211.1"/>
    <property type="molecule type" value="Genomic_DNA"/>
</dbReference>
<proteinExistence type="predicted"/>
<dbReference type="Gene3D" id="3.20.20.70">
    <property type="entry name" value="Aldolase class I"/>
    <property type="match status" value="1"/>
</dbReference>
<evidence type="ECO:0000313" key="1">
    <source>
        <dbReference type="EMBL" id="KAL1640211.1"/>
    </source>
</evidence>
<dbReference type="InterPro" id="IPR013785">
    <property type="entry name" value="Aldolase_TIM"/>
</dbReference>
<reference evidence="1 2" key="1">
    <citation type="journal article" date="2023" name="Plant Dis.">
        <title>First Report of Diplodia intermedia Causing Canker and Dieback Diseases on Apple Trees in Canada.</title>
        <authorList>
            <person name="Ellouze W."/>
            <person name="Ilyukhin E."/>
            <person name="Sulman M."/>
            <person name="Ali S."/>
        </authorList>
    </citation>
    <scope>NUCLEOTIDE SEQUENCE [LARGE SCALE GENOMIC DNA]</scope>
    <source>
        <strain evidence="1 2">M45-28</strain>
    </source>
</reference>
<organism evidence="1 2">
    <name type="scientific">Diplodia intermedia</name>
    <dbReference type="NCBI Taxonomy" id="856260"/>
    <lineage>
        <taxon>Eukaryota</taxon>
        <taxon>Fungi</taxon>
        <taxon>Dikarya</taxon>
        <taxon>Ascomycota</taxon>
        <taxon>Pezizomycotina</taxon>
        <taxon>Dothideomycetes</taxon>
        <taxon>Dothideomycetes incertae sedis</taxon>
        <taxon>Botryosphaeriales</taxon>
        <taxon>Botryosphaeriaceae</taxon>
        <taxon>Diplodia</taxon>
    </lineage>
</organism>
<gene>
    <name evidence="1" type="ORF">SLS58_007162</name>
</gene>
<protein>
    <submittedName>
        <fullName evidence="1">Uncharacterized protein</fullName>
    </submittedName>
</protein>
<evidence type="ECO:0000313" key="2">
    <source>
        <dbReference type="Proteomes" id="UP001521184"/>
    </source>
</evidence>
<sequence>MSTIDDLKELGSKRLPKMYRDPPRVLANVDNVDTSAEIFGQKTANWPHPAVKTGMELRGLRTGGLRKPFKLLGEKETAELKQLLEDADVKVV</sequence>
<name>A0ABR3TL27_9PEZI</name>
<keyword evidence="2" id="KW-1185">Reference proteome</keyword>
<accession>A0ABR3TL27</accession>
<comment type="caution">
    <text evidence="1">The sequence shown here is derived from an EMBL/GenBank/DDBJ whole genome shotgun (WGS) entry which is preliminary data.</text>
</comment>
<dbReference type="SUPFAM" id="SSF51569">
    <property type="entry name" value="Aldolase"/>
    <property type="match status" value="1"/>
</dbReference>